<dbReference type="GO" id="GO:0016301">
    <property type="term" value="F:kinase activity"/>
    <property type="evidence" value="ECO:0007669"/>
    <property type="project" value="UniProtKB-KW"/>
</dbReference>
<dbReference type="RefSeq" id="WP_248355612.1">
    <property type="nucleotide sequence ID" value="NZ_AP025591.1"/>
</dbReference>
<proteinExistence type="inferred from homology"/>
<dbReference type="PROSITE" id="PS00584">
    <property type="entry name" value="PFKB_KINASES_2"/>
    <property type="match status" value="1"/>
</dbReference>
<evidence type="ECO:0000256" key="6">
    <source>
        <dbReference type="RuleBase" id="RU003704"/>
    </source>
</evidence>
<keyword evidence="9" id="KW-1185">Reference proteome</keyword>
<dbReference type="PRINTS" id="PR00990">
    <property type="entry name" value="RIBOKINASE"/>
</dbReference>
<dbReference type="InterPro" id="IPR011611">
    <property type="entry name" value="PfkB_dom"/>
</dbReference>
<dbReference type="PANTHER" id="PTHR43085">
    <property type="entry name" value="HEXOKINASE FAMILY MEMBER"/>
    <property type="match status" value="1"/>
</dbReference>
<keyword evidence="3" id="KW-0547">Nucleotide-binding</keyword>
<gene>
    <name evidence="8" type="ORF">AMOR_52130</name>
</gene>
<reference evidence="9" key="1">
    <citation type="journal article" date="2022" name="Int. J. Syst. Evol. Microbiol.">
        <title>Anaeromyxobacter oryzae sp. nov., Anaeromyxobacter diazotrophicus sp. nov. and Anaeromyxobacter paludicola sp. nov., isolated from paddy soils.</title>
        <authorList>
            <person name="Itoh H."/>
            <person name="Xu Z."/>
            <person name="Mise K."/>
            <person name="Masuda Y."/>
            <person name="Ushijima N."/>
            <person name="Hayakawa C."/>
            <person name="Shiratori Y."/>
            <person name="Senoo K."/>
        </authorList>
    </citation>
    <scope>NUCLEOTIDE SEQUENCE [LARGE SCALE GENOMIC DNA]</scope>
    <source>
        <strain evidence="9">Red232</strain>
    </source>
</reference>
<protein>
    <submittedName>
        <fullName evidence="8">Aminoimidazole riboside kinase</fullName>
    </submittedName>
</protein>
<evidence type="ECO:0000259" key="7">
    <source>
        <dbReference type="Pfam" id="PF00294"/>
    </source>
</evidence>
<keyword evidence="4 6" id="KW-0418">Kinase</keyword>
<comment type="similarity">
    <text evidence="1 6">Belongs to the carbohydrate kinase PfkB family.</text>
</comment>
<dbReference type="InterPro" id="IPR002139">
    <property type="entry name" value="Ribo/fructo_kinase"/>
</dbReference>
<organism evidence="8 9">
    <name type="scientific">Anaeromyxobacter oryzae</name>
    <dbReference type="NCBI Taxonomy" id="2918170"/>
    <lineage>
        <taxon>Bacteria</taxon>
        <taxon>Pseudomonadati</taxon>
        <taxon>Myxococcota</taxon>
        <taxon>Myxococcia</taxon>
        <taxon>Myxococcales</taxon>
        <taxon>Cystobacterineae</taxon>
        <taxon>Anaeromyxobacteraceae</taxon>
        <taxon>Anaeromyxobacter</taxon>
    </lineage>
</organism>
<accession>A0ABN6N2L7</accession>
<dbReference type="PROSITE" id="PS00583">
    <property type="entry name" value="PFKB_KINASES_1"/>
    <property type="match status" value="1"/>
</dbReference>
<evidence type="ECO:0000256" key="1">
    <source>
        <dbReference type="ARBA" id="ARBA00010688"/>
    </source>
</evidence>
<dbReference type="Pfam" id="PF00294">
    <property type="entry name" value="PfkB"/>
    <property type="match status" value="1"/>
</dbReference>
<evidence type="ECO:0000256" key="4">
    <source>
        <dbReference type="ARBA" id="ARBA00022777"/>
    </source>
</evidence>
<name>A0ABN6N2L7_9BACT</name>
<dbReference type="SUPFAM" id="SSF53613">
    <property type="entry name" value="Ribokinase-like"/>
    <property type="match status" value="1"/>
</dbReference>
<keyword evidence="2 6" id="KW-0808">Transferase</keyword>
<dbReference type="EMBL" id="AP025591">
    <property type="protein sequence ID" value="BDG06217.1"/>
    <property type="molecule type" value="Genomic_DNA"/>
</dbReference>
<evidence type="ECO:0000313" key="8">
    <source>
        <dbReference type="EMBL" id="BDG06217.1"/>
    </source>
</evidence>
<sequence>MELDVLCFGEALVDLLPDRRGRLEDCERFEACSGGAPANVATGLARLGVRTGFRGVVGDDAFGRLLARKLAAEGIACTLRLARERPTGMWFVALDARGERTFFSPNARFSADKLVAPGDVDPAALARARFLHVGSSAHVLPDGRAALRAALAAARAAGVRVSFDPNVRVHLWDDLAPLRALCADVLAAADVAKLSDEEAELLLGERDPERAAARLVDLGVGVACVTLGPRGALLRRGADVLHAPAEPVEVVDTTGAGDGFVAGLLSVLSRAGAPPALLPTETLAAALRLANRVAGRVCTRLGAVAGLPRAAEISI</sequence>
<dbReference type="CDD" id="cd01167">
    <property type="entry name" value="bac_FRK"/>
    <property type="match status" value="1"/>
</dbReference>
<evidence type="ECO:0000256" key="2">
    <source>
        <dbReference type="ARBA" id="ARBA00022679"/>
    </source>
</evidence>
<dbReference type="InterPro" id="IPR029056">
    <property type="entry name" value="Ribokinase-like"/>
</dbReference>
<evidence type="ECO:0000313" key="9">
    <source>
        <dbReference type="Proteomes" id="UP001162891"/>
    </source>
</evidence>
<keyword evidence="5" id="KW-0067">ATP-binding</keyword>
<dbReference type="InterPro" id="IPR002173">
    <property type="entry name" value="Carboh/pur_kinase_PfkB_CS"/>
</dbReference>
<dbReference type="Proteomes" id="UP001162891">
    <property type="component" value="Chromosome"/>
</dbReference>
<feature type="domain" description="Carbohydrate kinase PfkB" evidence="7">
    <location>
        <begin position="4"/>
        <end position="308"/>
    </location>
</feature>
<dbReference type="Gene3D" id="3.40.1190.20">
    <property type="match status" value="1"/>
</dbReference>
<dbReference type="InterPro" id="IPR050306">
    <property type="entry name" value="PfkB_Carbo_kinase"/>
</dbReference>
<evidence type="ECO:0000256" key="5">
    <source>
        <dbReference type="ARBA" id="ARBA00022840"/>
    </source>
</evidence>
<dbReference type="PANTHER" id="PTHR43085:SF1">
    <property type="entry name" value="PSEUDOURIDINE KINASE-RELATED"/>
    <property type="match status" value="1"/>
</dbReference>
<evidence type="ECO:0000256" key="3">
    <source>
        <dbReference type="ARBA" id="ARBA00022741"/>
    </source>
</evidence>